<proteinExistence type="predicted"/>
<organism evidence="2">
    <name type="scientific">bioreactor metagenome</name>
    <dbReference type="NCBI Taxonomy" id="1076179"/>
    <lineage>
        <taxon>unclassified sequences</taxon>
        <taxon>metagenomes</taxon>
        <taxon>ecological metagenomes</taxon>
    </lineage>
</organism>
<evidence type="ECO:0000313" key="2">
    <source>
        <dbReference type="EMBL" id="MPN34616.1"/>
    </source>
</evidence>
<protein>
    <submittedName>
        <fullName evidence="2">Uncharacterized protein</fullName>
    </submittedName>
</protein>
<dbReference type="EMBL" id="VSSQ01087754">
    <property type="protein sequence ID" value="MPN34616.1"/>
    <property type="molecule type" value="Genomic_DNA"/>
</dbReference>
<accession>A0A645H7Y5</accession>
<dbReference type="AlphaFoldDB" id="A0A645H7Y5"/>
<gene>
    <name evidence="2" type="ORF">SDC9_182110</name>
</gene>
<comment type="caution">
    <text evidence="2">The sequence shown here is derived from an EMBL/GenBank/DDBJ whole genome shotgun (WGS) entry which is preliminary data.</text>
</comment>
<evidence type="ECO:0000256" key="1">
    <source>
        <dbReference type="SAM" id="MobiDB-lite"/>
    </source>
</evidence>
<sequence>MPALPGGRIDLKLHQVADDLRPVDCLHPIQVGDSPGFPIHQPTAGIVRIGEDRVYPAADQQTTKVQIEGNLHPFHPQPAEPLQAGELGL</sequence>
<reference evidence="2" key="1">
    <citation type="submission" date="2019-08" db="EMBL/GenBank/DDBJ databases">
        <authorList>
            <person name="Kucharzyk K."/>
            <person name="Murdoch R.W."/>
            <person name="Higgins S."/>
            <person name="Loffler F."/>
        </authorList>
    </citation>
    <scope>NUCLEOTIDE SEQUENCE</scope>
</reference>
<name>A0A645H7Y5_9ZZZZ</name>
<feature type="region of interest" description="Disordered" evidence="1">
    <location>
        <begin position="69"/>
        <end position="89"/>
    </location>
</feature>